<dbReference type="OrthoDB" id="603275at2"/>
<keyword evidence="2" id="KW-1185">Reference proteome</keyword>
<evidence type="ECO:0000313" key="1">
    <source>
        <dbReference type="EMBL" id="AEV33120.1"/>
    </source>
</evidence>
<dbReference type="KEGG" id="oho:Oweho_2146"/>
<reference evidence="1 2" key="1">
    <citation type="journal article" date="2012" name="Stand. Genomic Sci.">
        <title>Genome sequence of the orange-pigmented seawater bacterium Owenweeksia hongkongensis type strain (UST20020801(T)).</title>
        <authorList>
            <person name="Riedel T."/>
            <person name="Held B."/>
            <person name="Nolan M."/>
            <person name="Lucas S."/>
            <person name="Lapidus A."/>
            <person name="Tice H."/>
            <person name="Del Rio T.G."/>
            <person name="Cheng J.F."/>
            <person name="Han C."/>
            <person name="Tapia R."/>
            <person name="Goodwin L.A."/>
            <person name="Pitluck S."/>
            <person name="Liolios K."/>
            <person name="Mavromatis K."/>
            <person name="Pagani I."/>
            <person name="Ivanova N."/>
            <person name="Mikhailova N."/>
            <person name="Pati A."/>
            <person name="Chen A."/>
            <person name="Palaniappan K."/>
            <person name="Rohde M."/>
            <person name="Tindall B.J."/>
            <person name="Detter J.C."/>
            <person name="Goker M."/>
            <person name="Woyke T."/>
            <person name="Bristow J."/>
            <person name="Eisen J.A."/>
            <person name="Markowitz V."/>
            <person name="Hugenholtz P."/>
            <person name="Klenk H.P."/>
            <person name="Kyrpides N.C."/>
        </authorList>
    </citation>
    <scope>NUCLEOTIDE SEQUENCE</scope>
    <source>
        <strain evidence="2">DSM 17368 / JCM 12287 / NRRL B-23963</strain>
    </source>
</reference>
<sequence>MYLKTLLIFVILLFAINTFGQKLRIEGTVKDTANTPLEMANIIALSAADTSMLGYAFSDDRGRYRISVDRGEAYFLRFSYLGFEQQEITFTVKESDETVVQNIVMTPLNNELQEVEVVEDIPITVSGDTISYKAEAFTTGQERKLEDVLEQLPGFEVDKDGQVKVQGKNVEKVMVEGRDFFDGDTKLATKNIPANAVDKVQVLRNYNDVSPMQGVDNDDRIALNIKLKEGKKNIFFGDMTAEGGLDERYLLHPNLFYYSPKFSVNFIGDINNVGEPAFTAQDYFRFSGGFRNFNMRSGSSFRFGQDNIGVSTTSNNRAEEITSKLGAFNFSYNPSKKWSVTGFVIGSQTKTLSSNLTNRKYLQVDTNDLTEVLSTNNVQNNKSGLGKVSVTYTPNKEVHISYDAFGKISEIENVTRQSSDYGIITNGVNSADREKPYSIQQKLEAYWETDNGHLFSFEGQQLHKLQNPTLALSSDLPLFIQVIPPADSLASPFNLIQYKEVKTNKYDASLNYYYLFSKTTHLNFTIGVSHTDQIYNSYIEEELNDGTRNLYTQDDLNNNDVKFSLTDLYGSAHYKVKLGKFILTPGLNYHVYNLNDTQNGRENPDTRQFLLPDFFARYDFKKSERIQLDYKMQAEFTDINNVINGTVISSYNSLFRGNPEITNALVHQITLAYYNINLFNFTNIFGGVNYSLKERDITNVVVFDNTGLGRINTPINTDGINQILAGFGRIEKRFGKLKADVGANVALSDINNQVNGEANESESVTQNYSAGLSTNFKKAPNLDLTYSLIYNDYTGAGVSNSFVTHSPSIEVEAAFWNGFTFRADYTYNLYKAGGGLGTSEYDFLNAGLYYLLNDGPWEFSIRSLNLLGEEIIRQDAFNDFFVSTTRYNVLPRYVLVGVKFGI</sequence>
<organism evidence="1 2">
    <name type="scientific">Owenweeksia hongkongensis (strain DSM 17368 / CIP 108786 / JCM 12287 / NRRL B-23963 / UST20020801)</name>
    <dbReference type="NCBI Taxonomy" id="926562"/>
    <lineage>
        <taxon>Bacteria</taxon>
        <taxon>Pseudomonadati</taxon>
        <taxon>Bacteroidota</taxon>
        <taxon>Flavobacteriia</taxon>
        <taxon>Flavobacteriales</taxon>
        <taxon>Owenweeksiaceae</taxon>
        <taxon>Owenweeksia</taxon>
    </lineage>
</organism>
<dbReference type="PATRIC" id="fig|926562.3.peg.2164"/>
<dbReference type="SUPFAM" id="SSF56935">
    <property type="entry name" value="Porins"/>
    <property type="match status" value="1"/>
</dbReference>
<dbReference type="AlphaFoldDB" id="G8R453"/>
<accession>G8R453</accession>
<proteinExistence type="predicted"/>
<evidence type="ECO:0000313" key="2">
    <source>
        <dbReference type="Proteomes" id="UP000005631"/>
    </source>
</evidence>
<dbReference type="EMBL" id="CP003156">
    <property type="protein sequence ID" value="AEV33120.1"/>
    <property type="molecule type" value="Genomic_DNA"/>
</dbReference>
<dbReference type="HOGENOM" id="CLU_012729_1_0_10"/>
<dbReference type="SUPFAM" id="SSF49464">
    <property type="entry name" value="Carboxypeptidase regulatory domain-like"/>
    <property type="match status" value="1"/>
</dbReference>
<protein>
    <recommendedName>
        <fullName evidence="3">Outer membrane protein beta-barrel domain-containing protein</fullName>
    </recommendedName>
</protein>
<dbReference type="RefSeq" id="WP_014202469.1">
    <property type="nucleotide sequence ID" value="NC_016599.1"/>
</dbReference>
<dbReference type="Proteomes" id="UP000005631">
    <property type="component" value="Chromosome"/>
</dbReference>
<dbReference type="Gene3D" id="2.60.40.1120">
    <property type="entry name" value="Carboxypeptidase-like, regulatory domain"/>
    <property type="match status" value="1"/>
</dbReference>
<dbReference type="eggNOG" id="COG1629">
    <property type="taxonomic scope" value="Bacteria"/>
</dbReference>
<dbReference type="Pfam" id="PF13620">
    <property type="entry name" value="CarboxypepD_reg"/>
    <property type="match status" value="1"/>
</dbReference>
<name>G8R453_OWEHD</name>
<dbReference type="STRING" id="926562.Oweho_2146"/>
<gene>
    <name evidence="1" type="ordered locus">Oweho_2146</name>
</gene>
<dbReference type="InterPro" id="IPR008969">
    <property type="entry name" value="CarboxyPept-like_regulatory"/>
</dbReference>
<evidence type="ECO:0008006" key="3">
    <source>
        <dbReference type="Google" id="ProtNLM"/>
    </source>
</evidence>